<reference evidence="1" key="2">
    <citation type="submission" date="2023-05" db="EMBL/GenBank/DDBJ databases">
        <authorList>
            <consortium name="Lawrence Berkeley National Laboratory"/>
            <person name="Steindorff A."/>
            <person name="Hensen N."/>
            <person name="Bonometti L."/>
            <person name="Westerberg I."/>
            <person name="Brannstrom I.O."/>
            <person name="Guillou S."/>
            <person name="Cros-Aarteil S."/>
            <person name="Calhoun S."/>
            <person name="Haridas S."/>
            <person name="Kuo A."/>
            <person name="Mondo S."/>
            <person name="Pangilinan J."/>
            <person name="Riley R."/>
            <person name="Labutti K."/>
            <person name="Andreopoulos B."/>
            <person name="Lipzen A."/>
            <person name="Chen C."/>
            <person name="Yanf M."/>
            <person name="Daum C."/>
            <person name="Ng V."/>
            <person name="Clum A."/>
            <person name="Ohm R."/>
            <person name="Martin F."/>
            <person name="Silar P."/>
            <person name="Natvig D."/>
            <person name="Lalanne C."/>
            <person name="Gautier V."/>
            <person name="Ament-Velasquez S.L."/>
            <person name="Kruys A."/>
            <person name="Hutchinson M.I."/>
            <person name="Powell A.J."/>
            <person name="Barry K."/>
            <person name="Miller A.N."/>
            <person name="Grigoriev I.V."/>
            <person name="Debuchy R."/>
            <person name="Gladieux P."/>
            <person name="Thoren M.H."/>
            <person name="Johannesson H."/>
        </authorList>
    </citation>
    <scope>NUCLEOTIDE SEQUENCE</scope>
    <source>
        <strain evidence="1">CBS 731.68</strain>
    </source>
</reference>
<protein>
    <submittedName>
        <fullName evidence="1">Uncharacterized protein</fullName>
    </submittedName>
</protein>
<reference evidence="1" key="1">
    <citation type="journal article" date="2023" name="Mol. Phylogenet. Evol.">
        <title>Genome-scale phylogeny and comparative genomics of the fungal order Sordariales.</title>
        <authorList>
            <person name="Hensen N."/>
            <person name="Bonometti L."/>
            <person name="Westerberg I."/>
            <person name="Brannstrom I.O."/>
            <person name="Guillou S."/>
            <person name="Cros-Aarteil S."/>
            <person name="Calhoun S."/>
            <person name="Haridas S."/>
            <person name="Kuo A."/>
            <person name="Mondo S."/>
            <person name="Pangilinan J."/>
            <person name="Riley R."/>
            <person name="LaButti K."/>
            <person name="Andreopoulos B."/>
            <person name="Lipzen A."/>
            <person name="Chen C."/>
            <person name="Yan M."/>
            <person name="Daum C."/>
            <person name="Ng V."/>
            <person name="Clum A."/>
            <person name="Steindorff A."/>
            <person name="Ohm R.A."/>
            <person name="Martin F."/>
            <person name="Silar P."/>
            <person name="Natvig D.O."/>
            <person name="Lalanne C."/>
            <person name="Gautier V."/>
            <person name="Ament-Velasquez S.L."/>
            <person name="Kruys A."/>
            <person name="Hutchinson M.I."/>
            <person name="Powell A.J."/>
            <person name="Barry K."/>
            <person name="Miller A.N."/>
            <person name="Grigoriev I.V."/>
            <person name="Debuchy R."/>
            <person name="Gladieux P."/>
            <person name="Hiltunen Thoren M."/>
            <person name="Johannesson H."/>
        </authorList>
    </citation>
    <scope>NUCLEOTIDE SEQUENCE</scope>
    <source>
        <strain evidence="1">CBS 731.68</strain>
    </source>
</reference>
<comment type="caution">
    <text evidence="1">The sequence shown here is derived from an EMBL/GenBank/DDBJ whole genome shotgun (WGS) entry which is preliminary data.</text>
</comment>
<dbReference type="RefSeq" id="XP_062649443.1">
    <property type="nucleotide sequence ID" value="XM_062792340.1"/>
</dbReference>
<organism evidence="1 2">
    <name type="scientific">Parathielavia appendiculata</name>
    <dbReference type="NCBI Taxonomy" id="2587402"/>
    <lineage>
        <taxon>Eukaryota</taxon>
        <taxon>Fungi</taxon>
        <taxon>Dikarya</taxon>
        <taxon>Ascomycota</taxon>
        <taxon>Pezizomycotina</taxon>
        <taxon>Sordariomycetes</taxon>
        <taxon>Sordariomycetidae</taxon>
        <taxon>Sordariales</taxon>
        <taxon>Chaetomiaceae</taxon>
        <taxon>Parathielavia</taxon>
    </lineage>
</organism>
<dbReference type="EMBL" id="MU853225">
    <property type="protein sequence ID" value="KAK4125672.1"/>
    <property type="molecule type" value="Genomic_DNA"/>
</dbReference>
<name>A0AAN6U3A6_9PEZI</name>
<dbReference type="Pfam" id="PF21858">
    <property type="entry name" value="DUF6914"/>
    <property type="match status" value="1"/>
</dbReference>
<dbReference type="AlphaFoldDB" id="A0AAN6U3A6"/>
<dbReference type="Proteomes" id="UP001302602">
    <property type="component" value="Unassembled WGS sequence"/>
</dbReference>
<dbReference type="GeneID" id="87829109"/>
<evidence type="ECO:0000313" key="2">
    <source>
        <dbReference type="Proteomes" id="UP001302602"/>
    </source>
</evidence>
<evidence type="ECO:0000313" key="1">
    <source>
        <dbReference type="EMBL" id="KAK4125672.1"/>
    </source>
</evidence>
<gene>
    <name evidence="1" type="ORF">N657DRAFT_642408</name>
</gene>
<keyword evidence="2" id="KW-1185">Reference proteome</keyword>
<sequence length="66" mass="7469">MLTNVKSTNNLLSRIAKIEEEARLVAILRSTPVEQNDRDRHCRTLLADALRRIQEDGKVVGIAQLD</sequence>
<dbReference type="InterPro" id="IPR054208">
    <property type="entry name" value="DUF6914"/>
</dbReference>
<proteinExistence type="predicted"/>
<accession>A0AAN6U3A6</accession>